<dbReference type="EMBL" id="SOSA01000194">
    <property type="protein sequence ID" value="THC94694.1"/>
    <property type="molecule type" value="Genomic_DNA"/>
</dbReference>
<dbReference type="AlphaFoldDB" id="A0A4V3UPD4"/>
<evidence type="ECO:0000313" key="1">
    <source>
        <dbReference type="EMBL" id="THC94694.1"/>
    </source>
</evidence>
<evidence type="ECO:0000313" key="2">
    <source>
        <dbReference type="Proteomes" id="UP000308092"/>
    </source>
</evidence>
<accession>A0A4V3UPD4</accession>
<name>A0A4V3UPD4_9EURO</name>
<sequence>MSLIQKIKQIGVPEKPFEEVSLKVTVTDFRAG</sequence>
<gene>
    <name evidence="1" type="ORF">EYZ11_005839</name>
</gene>
<keyword evidence="2" id="KW-1185">Reference proteome</keyword>
<dbReference type="Proteomes" id="UP000308092">
    <property type="component" value="Unassembled WGS sequence"/>
</dbReference>
<dbReference type="VEuPathDB" id="FungiDB:EYZ11_005839"/>
<comment type="caution">
    <text evidence="1">The sequence shown here is derived from an EMBL/GenBank/DDBJ whole genome shotgun (WGS) entry which is preliminary data.</text>
</comment>
<proteinExistence type="predicted"/>
<organism evidence="1 2">
    <name type="scientific">Aspergillus tanneri</name>
    <dbReference type="NCBI Taxonomy" id="1220188"/>
    <lineage>
        <taxon>Eukaryota</taxon>
        <taxon>Fungi</taxon>
        <taxon>Dikarya</taxon>
        <taxon>Ascomycota</taxon>
        <taxon>Pezizomycotina</taxon>
        <taxon>Eurotiomycetes</taxon>
        <taxon>Eurotiomycetidae</taxon>
        <taxon>Eurotiales</taxon>
        <taxon>Aspergillaceae</taxon>
        <taxon>Aspergillus</taxon>
        <taxon>Aspergillus subgen. Circumdati</taxon>
    </lineage>
</organism>
<reference evidence="1 2" key="1">
    <citation type="submission" date="2019-03" db="EMBL/GenBank/DDBJ databases">
        <title>The genome sequence of a newly discovered highly antifungal drug resistant Aspergillus species, Aspergillus tanneri NIH 1004.</title>
        <authorList>
            <person name="Mounaud S."/>
            <person name="Singh I."/>
            <person name="Joardar V."/>
            <person name="Pakala S."/>
            <person name="Pakala S."/>
            <person name="Venepally P."/>
            <person name="Hoover J."/>
            <person name="Nierman W."/>
            <person name="Chung J."/>
            <person name="Losada L."/>
        </authorList>
    </citation>
    <scope>NUCLEOTIDE SEQUENCE [LARGE SCALE GENOMIC DNA]</scope>
    <source>
        <strain evidence="1 2">NIH1004</strain>
    </source>
</reference>
<protein>
    <submittedName>
        <fullName evidence="1">Uncharacterized protein</fullName>
    </submittedName>
</protein>